<reference evidence="1" key="1">
    <citation type="submission" date="2021-02" db="EMBL/GenBank/DDBJ databases">
        <authorList>
            <person name="Nowell W R."/>
        </authorList>
    </citation>
    <scope>NUCLEOTIDE SEQUENCE</scope>
    <source>
        <strain evidence="1">Ploen Becks lab</strain>
    </source>
</reference>
<feature type="non-terminal residue" evidence="1">
    <location>
        <position position="1"/>
    </location>
</feature>
<gene>
    <name evidence="1" type="ORF">OXX778_LOCUS22218</name>
</gene>
<accession>A0A814QW54</accession>
<dbReference type="AlphaFoldDB" id="A0A814QW54"/>
<organism evidence="1 2">
    <name type="scientific">Brachionus calyciflorus</name>
    <dbReference type="NCBI Taxonomy" id="104777"/>
    <lineage>
        <taxon>Eukaryota</taxon>
        <taxon>Metazoa</taxon>
        <taxon>Spiralia</taxon>
        <taxon>Gnathifera</taxon>
        <taxon>Rotifera</taxon>
        <taxon>Eurotatoria</taxon>
        <taxon>Monogononta</taxon>
        <taxon>Pseudotrocha</taxon>
        <taxon>Ploima</taxon>
        <taxon>Brachionidae</taxon>
        <taxon>Brachionus</taxon>
    </lineage>
</organism>
<name>A0A814QW54_9BILA</name>
<evidence type="ECO:0000313" key="1">
    <source>
        <dbReference type="EMBL" id="CAF1125094.1"/>
    </source>
</evidence>
<evidence type="ECO:0000313" key="2">
    <source>
        <dbReference type="Proteomes" id="UP000663879"/>
    </source>
</evidence>
<keyword evidence="2" id="KW-1185">Reference proteome</keyword>
<dbReference type="OrthoDB" id="10537790at2759"/>
<protein>
    <submittedName>
        <fullName evidence="1">Uncharacterized protein</fullName>
    </submittedName>
</protein>
<sequence length="146" mass="16922">MPRVHESRGDAAEAIIDEIAKNDIRNFDMKDLDDALTSDEFDVDDEEINVTSIVRFDLPLYEIDEPRHSYEQSQPYESIAPSITRISTRFKLIKDSHNCIQENENVVAVINKELSKKGEKKKKQPVTPKKYNLKNNKKELVILYLT</sequence>
<dbReference type="Proteomes" id="UP000663879">
    <property type="component" value="Unassembled WGS sequence"/>
</dbReference>
<proteinExistence type="predicted"/>
<dbReference type="EMBL" id="CAJNOC010009124">
    <property type="protein sequence ID" value="CAF1125094.1"/>
    <property type="molecule type" value="Genomic_DNA"/>
</dbReference>
<comment type="caution">
    <text evidence="1">The sequence shown here is derived from an EMBL/GenBank/DDBJ whole genome shotgun (WGS) entry which is preliminary data.</text>
</comment>